<proteinExistence type="inferred from homology"/>
<dbReference type="InterPro" id="IPR050201">
    <property type="entry name" value="Bacterial_glucokinase"/>
</dbReference>
<dbReference type="Proteomes" id="UP001143372">
    <property type="component" value="Unassembled WGS sequence"/>
</dbReference>
<gene>
    <name evidence="4" type="primary">glk</name>
    <name evidence="4" type="ORF">GCM10008179_22960</name>
</gene>
<sequence>MSLLVGDIGGTNCRFGLVSGASLRPRAVAVEHGDDHKAFDDAVAAYLEKSGTRPRRAAFAIAGPVQGRRAQLTNRAAWAFDADSLARRFGFEQVDLINDFVAQAASLPHLEPDELIAIGPAVPMDETKAALGPGTGLGVAALIRDGDRWLPMPSEAGHVELASIDAREAEIFALVREDFGRVSAEAVLSGLGLPRLHRAIALVDGRTPDDALSPEITAAAIAGEPVAAETIGQFLVLLARFSGDVALAFGARGGVYLCGGIMPRLVGLVDADAFRAGFETKRPHEAMLRQIATVVVSSDVSGLVGCAAAAQAR</sequence>
<dbReference type="NCBIfam" id="TIGR00749">
    <property type="entry name" value="glk"/>
    <property type="match status" value="1"/>
</dbReference>
<evidence type="ECO:0000256" key="3">
    <source>
        <dbReference type="RuleBase" id="RU004046"/>
    </source>
</evidence>
<dbReference type="Gene3D" id="3.40.367.20">
    <property type="match status" value="1"/>
</dbReference>
<evidence type="ECO:0000313" key="4">
    <source>
        <dbReference type="EMBL" id="GLK68658.1"/>
    </source>
</evidence>
<dbReference type="GO" id="GO:0006096">
    <property type="term" value="P:glycolytic process"/>
    <property type="evidence" value="ECO:0007669"/>
    <property type="project" value="InterPro"/>
</dbReference>
<evidence type="ECO:0000256" key="1">
    <source>
        <dbReference type="ARBA" id="ARBA00022679"/>
    </source>
</evidence>
<dbReference type="RefSeq" id="WP_271168887.1">
    <property type="nucleotide sequence ID" value="NZ_BSFI01000008.1"/>
</dbReference>
<protein>
    <submittedName>
        <fullName evidence="4">Glucokinase</fullName>
    </submittedName>
</protein>
<reference evidence="4" key="1">
    <citation type="journal article" date="2014" name="Int. J. Syst. Evol. Microbiol.">
        <title>Complete genome sequence of Corynebacterium casei LMG S-19264T (=DSM 44701T), isolated from a smear-ripened cheese.</title>
        <authorList>
            <consortium name="US DOE Joint Genome Institute (JGI-PGF)"/>
            <person name="Walter F."/>
            <person name="Albersmeier A."/>
            <person name="Kalinowski J."/>
            <person name="Ruckert C."/>
        </authorList>
    </citation>
    <scope>NUCLEOTIDE SEQUENCE</scope>
    <source>
        <strain evidence="4">VKM B-2347</strain>
    </source>
</reference>
<dbReference type="InterPro" id="IPR003836">
    <property type="entry name" value="Glucokinase"/>
</dbReference>
<keyword evidence="2" id="KW-0418">Kinase</keyword>
<dbReference type="CDD" id="cd24008">
    <property type="entry name" value="ASKHA_NBD_GLK"/>
    <property type="match status" value="1"/>
</dbReference>
<name>A0A9W6J2S0_9HYPH</name>
<keyword evidence="1" id="KW-0808">Transferase</keyword>
<dbReference type="InterPro" id="IPR043129">
    <property type="entry name" value="ATPase_NBD"/>
</dbReference>
<dbReference type="SUPFAM" id="SSF53067">
    <property type="entry name" value="Actin-like ATPase domain"/>
    <property type="match status" value="1"/>
</dbReference>
<dbReference type="EMBL" id="BSFI01000008">
    <property type="protein sequence ID" value="GLK68658.1"/>
    <property type="molecule type" value="Genomic_DNA"/>
</dbReference>
<dbReference type="PANTHER" id="PTHR47690">
    <property type="entry name" value="GLUCOKINASE"/>
    <property type="match status" value="1"/>
</dbReference>
<keyword evidence="5" id="KW-1185">Reference proteome</keyword>
<dbReference type="GO" id="GO:0005524">
    <property type="term" value="F:ATP binding"/>
    <property type="evidence" value="ECO:0007669"/>
    <property type="project" value="InterPro"/>
</dbReference>
<organism evidence="4 5">
    <name type="scientific">Hansschlegelia plantiphila</name>
    <dbReference type="NCBI Taxonomy" id="374655"/>
    <lineage>
        <taxon>Bacteria</taxon>
        <taxon>Pseudomonadati</taxon>
        <taxon>Pseudomonadota</taxon>
        <taxon>Alphaproteobacteria</taxon>
        <taxon>Hyphomicrobiales</taxon>
        <taxon>Methylopilaceae</taxon>
        <taxon>Hansschlegelia</taxon>
    </lineage>
</organism>
<accession>A0A9W6J2S0</accession>
<dbReference type="Pfam" id="PF02685">
    <property type="entry name" value="Glucokinase"/>
    <property type="match status" value="1"/>
</dbReference>
<dbReference type="Gene3D" id="3.30.420.40">
    <property type="match status" value="1"/>
</dbReference>
<reference evidence="4" key="2">
    <citation type="submission" date="2023-01" db="EMBL/GenBank/DDBJ databases">
        <authorList>
            <person name="Sun Q."/>
            <person name="Evtushenko L."/>
        </authorList>
    </citation>
    <scope>NUCLEOTIDE SEQUENCE</scope>
    <source>
        <strain evidence="4">VKM B-2347</strain>
    </source>
</reference>
<dbReference type="GO" id="GO:0004340">
    <property type="term" value="F:glucokinase activity"/>
    <property type="evidence" value="ECO:0007669"/>
    <property type="project" value="InterPro"/>
</dbReference>
<dbReference type="PANTHER" id="PTHR47690:SF1">
    <property type="entry name" value="GLUCOKINASE"/>
    <property type="match status" value="1"/>
</dbReference>
<comment type="caution">
    <text evidence="4">The sequence shown here is derived from an EMBL/GenBank/DDBJ whole genome shotgun (WGS) entry which is preliminary data.</text>
</comment>
<dbReference type="GO" id="GO:0005829">
    <property type="term" value="C:cytosol"/>
    <property type="evidence" value="ECO:0007669"/>
    <property type="project" value="TreeGrafter"/>
</dbReference>
<dbReference type="AlphaFoldDB" id="A0A9W6J2S0"/>
<dbReference type="GO" id="GO:0005536">
    <property type="term" value="F:D-glucose binding"/>
    <property type="evidence" value="ECO:0007669"/>
    <property type="project" value="InterPro"/>
</dbReference>
<evidence type="ECO:0000256" key="2">
    <source>
        <dbReference type="ARBA" id="ARBA00022777"/>
    </source>
</evidence>
<evidence type="ECO:0000313" key="5">
    <source>
        <dbReference type="Proteomes" id="UP001143372"/>
    </source>
</evidence>
<comment type="similarity">
    <text evidence="3">Belongs to the bacterial glucokinase family.</text>
</comment>